<dbReference type="GO" id="GO:0006457">
    <property type="term" value="P:protein folding"/>
    <property type="evidence" value="ECO:0007669"/>
    <property type="project" value="InterPro"/>
</dbReference>
<dbReference type="EMBL" id="VLLL01000005">
    <property type="protein sequence ID" value="TWJ15867.1"/>
    <property type="molecule type" value="Genomic_DNA"/>
</dbReference>
<dbReference type="AlphaFoldDB" id="A0A562VDH5"/>
<dbReference type="GO" id="GO:0000774">
    <property type="term" value="F:adenyl-nucleotide exchange factor activity"/>
    <property type="evidence" value="ECO:0007669"/>
    <property type="project" value="InterPro"/>
</dbReference>
<evidence type="ECO:0000313" key="4">
    <source>
        <dbReference type="EMBL" id="TWJ15867.1"/>
    </source>
</evidence>
<organism evidence="4 5">
    <name type="scientific">Stackebrandtia albiflava</name>
    <dbReference type="NCBI Taxonomy" id="406432"/>
    <lineage>
        <taxon>Bacteria</taxon>
        <taxon>Bacillati</taxon>
        <taxon>Actinomycetota</taxon>
        <taxon>Actinomycetes</taxon>
        <taxon>Glycomycetales</taxon>
        <taxon>Glycomycetaceae</taxon>
        <taxon>Stackebrandtia</taxon>
    </lineage>
</organism>
<evidence type="ECO:0000256" key="1">
    <source>
        <dbReference type="ARBA" id="ARBA00023186"/>
    </source>
</evidence>
<dbReference type="SUPFAM" id="SSF51064">
    <property type="entry name" value="Head domain of nucleotide exchange factor GrpE"/>
    <property type="match status" value="1"/>
</dbReference>
<evidence type="ECO:0000256" key="3">
    <source>
        <dbReference type="SAM" id="Phobius"/>
    </source>
</evidence>
<dbReference type="RefSeq" id="WP_147135266.1">
    <property type="nucleotide sequence ID" value="NZ_BAABIJ010000001.1"/>
</dbReference>
<proteinExistence type="predicted"/>
<evidence type="ECO:0000256" key="2">
    <source>
        <dbReference type="SAM" id="MobiDB-lite"/>
    </source>
</evidence>
<feature type="transmembrane region" description="Helical" evidence="3">
    <location>
        <begin position="39"/>
        <end position="60"/>
    </location>
</feature>
<sequence>MSTSHLRLIATVAVIAATATTGAVTGLLAATEEASFAVPAAVAGAAGAALAGVCVLLILAGRLQPAAAAGTEQPDPAALATIDQLGAERRTLINTCIYVRDRATSQAIADRIGAGLAEAGVATVAPVGERFDPTRHEAGGTTPAPDPSQDGVIAVVETLGYADRAAMLRNPIVTVYRSAGA</sequence>
<name>A0A562VDH5_9ACTN</name>
<keyword evidence="1" id="KW-0143">Chaperone</keyword>
<dbReference type="GO" id="GO:0051087">
    <property type="term" value="F:protein-folding chaperone binding"/>
    <property type="evidence" value="ECO:0007669"/>
    <property type="project" value="InterPro"/>
</dbReference>
<dbReference type="Proteomes" id="UP000321617">
    <property type="component" value="Unassembled WGS sequence"/>
</dbReference>
<dbReference type="GO" id="GO:0042803">
    <property type="term" value="F:protein homodimerization activity"/>
    <property type="evidence" value="ECO:0007669"/>
    <property type="project" value="InterPro"/>
</dbReference>
<comment type="caution">
    <text evidence="4">The sequence shown here is derived from an EMBL/GenBank/DDBJ whole genome shotgun (WGS) entry which is preliminary data.</text>
</comment>
<dbReference type="Gene3D" id="2.30.22.10">
    <property type="entry name" value="Head domain of nucleotide exchange factor GrpE"/>
    <property type="match status" value="1"/>
</dbReference>
<keyword evidence="3" id="KW-1133">Transmembrane helix</keyword>
<evidence type="ECO:0000313" key="5">
    <source>
        <dbReference type="Proteomes" id="UP000321617"/>
    </source>
</evidence>
<dbReference type="InterPro" id="IPR000740">
    <property type="entry name" value="GrpE"/>
</dbReference>
<dbReference type="OrthoDB" id="3701169at2"/>
<keyword evidence="3" id="KW-0812">Transmembrane</keyword>
<gene>
    <name evidence="4" type="ORF">LX16_1585</name>
</gene>
<protein>
    <submittedName>
        <fullName evidence="4">GrpE protein</fullName>
    </submittedName>
</protein>
<dbReference type="Pfam" id="PF01025">
    <property type="entry name" value="GrpE"/>
    <property type="match status" value="1"/>
</dbReference>
<reference evidence="4 5" key="1">
    <citation type="journal article" date="2013" name="Stand. Genomic Sci.">
        <title>Genomic Encyclopedia of Type Strains, Phase I: The one thousand microbial genomes (KMG-I) project.</title>
        <authorList>
            <person name="Kyrpides N.C."/>
            <person name="Woyke T."/>
            <person name="Eisen J.A."/>
            <person name="Garrity G."/>
            <person name="Lilburn T.G."/>
            <person name="Beck B.J."/>
            <person name="Whitman W.B."/>
            <person name="Hugenholtz P."/>
            <person name="Klenk H.P."/>
        </authorList>
    </citation>
    <scope>NUCLEOTIDE SEQUENCE [LARGE SCALE GENOMIC DNA]</scope>
    <source>
        <strain evidence="4 5">DSM 45044</strain>
    </source>
</reference>
<feature type="region of interest" description="Disordered" evidence="2">
    <location>
        <begin position="130"/>
        <end position="150"/>
    </location>
</feature>
<dbReference type="InterPro" id="IPR009012">
    <property type="entry name" value="GrpE_head"/>
</dbReference>
<keyword evidence="5" id="KW-1185">Reference proteome</keyword>
<accession>A0A562VDH5</accession>
<keyword evidence="3" id="KW-0472">Membrane</keyword>